<organism evidence="2 3">
    <name type="scientific">Eiseniibacteriota bacterium</name>
    <dbReference type="NCBI Taxonomy" id="2212470"/>
    <lineage>
        <taxon>Bacteria</taxon>
        <taxon>Candidatus Eiseniibacteriota</taxon>
    </lineage>
</organism>
<protein>
    <submittedName>
        <fullName evidence="2">T9SS type A sorting domain-containing protein</fullName>
    </submittedName>
</protein>
<dbReference type="InterPro" id="IPR026444">
    <property type="entry name" value="Secre_tail"/>
</dbReference>
<reference evidence="2 3" key="1">
    <citation type="journal article" date="2019" name="Nat. Microbiol.">
        <title>Mediterranean grassland soil C-N compound turnover is dependent on rainfall and depth, and is mediated by genomically divergent microorganisms.</title>
        <authorList>
            <person name="Diamond S."/>
            <person name="Andeer P.F."/>
            <person name="Li Z."/>
            <person name="Crits-Christoph A."/>
            <person name="Burstein D."/>
            <person name="Anantharaman K."/>
            <person name="Lane K.R."/>
            <person name="Thomas B.C."/>
            <person name="Pan C."/>
            <person name="Northen T.R."/>
            <person name="Banfield J.F."/>
        </authorList>
    </citation>
    <scope>NUCLEOTIDE SEQUENCE [LARGE SCALE GENOMIC DNA]</scope>
    <source>
        <strain evidence="2">WS_1</strain>
    </source>
</reference>
<feature type="domain" description="FlgD/Vpr Ig-like" evidence="1">
    <location>
        <begin position="797"/>
        <end position="860"/>
    </location>
</feature>
<evidence type="ECO:0000259" key="1">
    <source>
        <dbReference type="Pfam" id="PF13860"/>
    </source>
</evidence>
<dbReference type="InterPro" id="IPR025965">
    <property type="entry name" value="FlgD/Vpr_Ig-like"/>
</dbReference>
<dbReference type="AlphaFoldDB" id="A0A538S856"/>
<dbReference type="Pfam" id="PF13860">
    <property type="entry name" value="FlgD_ig"/>
    <property type="match status" value="1"/>
</dbReference>
<evidence type="ECO:0000313" key="3">
    <source>
        <dbReference type="Proteomes" id="UP000316292"/>
    </source>
</evidence>
<sequence length="872" mass="94401">MFRSAEMNQAGDTTWVYRDSLETRSSPGNEGGYTHQDGSFQPAAWHIAPTYGCQGNAFWCGRIDSTWVLDANRYGYDNNWFQTLENFVSLTGAVSPVKISFKHQLSIEQNFDWAKLEILDPDNGWTEVHSWTGAVHGPGGAPCDTATVQIPDSIIAKVNPVHFRFVFKSDVQGSSSDGLVPNADGWSIDNVTVKAGATDLRFFDDFEFGPGTWTVSIFPAVGDFWRIHANVQGEQVCTANTSKVWDVTNPSTGALTPRMDDKLISPPVFVNRSDQVFGAWDVYRSLPVNACFYYAVRIRTRNAGQAWSPWTQVGGQLYSGNEKEWLRQSIPLTGSAGKDSVQFMIEVADYSQIYCDGVSTPAGTSVYFDNLAVGVVGLAPPTITASEEDLFQDTFQTTPFRSNDNFNTPRGDSVSVRLSASRGLKTASFFYSLNGGSFVNLPLTPYGAAIPTAYSADVPAGAYARGTTLRYYFAVTDSLNANVTLPSDALTASHYFNATVLPAIQSASGTCAGNTANVLYVNAYAGVDPSPSMDQSLTALGLRYDRYDVNAPTSSLGNAIGGAPPNDPLRYWPGVPVGSLGVYSAIVWDVGTRSSLTLSAEDQQLTKAWLKLPGGNRGFVLAGDNVAYDMAVNAQDIGTFLTCTMGTSYIRDVWENIPQDSLSPVTQGAAGTRIASEPFTLNGQCPVLNRFDAVTGSSCAGPKARPWILYPNAFVAAVENQDSVGVVADSSRSVLVGFGLASIQSRTRRNLLLYRTLVGEFEVPGCYVATGVDVVSGPRPPRAQLFDAAPNPFNPRTAIRFTLSHPTRVRLLVFNVAGARVRSLADRTMPAGEYRLTWDGTNDRGQELASGAYFYRLEADGDVQAKKLILLR</sequence>
<dbReference type="Proteomes" id="UP000316292">
    <property type="component" value="Unassembled WGS sequence"/>
</dbReference>
<evidence type="ECO:0000313" key="2">
    <source>
        <dbReference type="EMBL" id="TMQ47569.1"/>
    </source>
</evidence>
<name>A0A538S856_UNCEI</name>
<proteinExistence type="predicted"/>
<accession>A0A538S856</accession>
<dbReference type="NCBIfam" id="TIGR04183">
    <property type="entry name" value="Por_Secre_tail"/>
    <property type="match status" value="1"/>
</dbReference>
<gene>
    <name evidence="2" type="ORF">E6K71_09515</name>
</gene>
<dbReference type="EMBL" id="VBOR01000105">
    <property type="protein sequence ID" value="TMQ47569.1"/>
    <property type="molecule type" value="Genomic_DNA"/>
</dbReference>
<dbReference type="Gene3D" id="2.60.40.4070">
    <property type="match status" value="1"/>
</dbReference>
<comment type="caution">
    <text evidence="2">The sequence shown here is derived from an EMBL/GenBank/DDBJ whole genome shotgun (WGS) entry which is preliminary data.</text>
</comment>